<reference evidence="1" key="1">
    <citation type="journal article" date="2020" name="mSystems">
        <title>Genome- and Community-Level Interaction Insights into Carbon Utilization and Element Cycling Functions of Hydrothermarchaeota in Hydrothermal Sediment.</title>
        <authorList>
            <person name="Zhou Z."/>
            <person name="Liu Y."/>
            <person name="Xu W."/>
            <person name="Pan J."/>
            <person name="Luo Z.H."/>
            <person name="Li M."/>
        </authorList>
    </citation>
    <scope>NUCLEOTIDE SEQUENCE [LARGE SCALE GENOMIC DNA]</scope>
    <source>
        <strain evidence="1">SpSt-769</strain>
    </source>
</reference>
<comment type="caution">
    <text evidence="1">The sequence shown here is derived from an EMBL/GenBank/DDBJ whole genome shotgun (WGS) entry which is preliminary data.</text>
</comment>
<dbReference type="InterPro" id="IPR017695">
    <property type="entry name" value="Se-dep_Mo_hydrolase_YqeB"/>
</dbReference>
<organism evidence="1">
    <name type="scientific">Desulfomonile tiedjei</name>
    <dbReference type="NCBI Taxonomy" id="2358"/>
    <lineage>
        <taxon>Bacteria</taxon>
        <taxon>Pseudomonadati</taxon>
        <taxon>Thermodesulfobacteriota</taxon>
        <taxon>Desulfomonilia</taxon>
        <taxon>Desulfomonilales</taxon>
        <taxon>Desulfomonilaceae</taxon>
        <taxon>Desulfomonile</taxon>
    </lineage>
</organism>
<evidence type="ECO:0000313" key="1">
    <source>
        <dbReference type="EMBL" id="HGH60023.1"/>
    </source>
</evidence>
<accession>A0A7C4AQM0</accession>
<protein>
    <submittedName>
        <fullName evidence="1">EF2563 family selenium-dependent molybdenum hydroxylase system protein</fullName>
    </submittedName>
</protein>
<sequence>MLFDTRICVRGAGDLASGVALKLYRCGFRRLLMTETACPLAVRRMVSFCEAIHEGVWEVEGVRSRRATTLSEVFQAWDDHLIPVMVDPENAVSHEYHPEIIVDAIMAKRNVGTSMSQADFVIALGPGFEAGRDAHAVVETHRGHNLGRIIWEGSAFPDTGVPGDIGGKTAQRVLRAPAEGIFESSLPIGAVVREGATIGYVAGIPVESKIDGVLRGLIRPGTFVAHGLKIGDVDPRGEVSYCFSVSDKARAIAGGVLEAILGYCYEKHRRFL</sequence>
<dbReference type="AlphaFoldDB" id="A0A7C4AQM0"/>
<dbReference type="EMBL" id="DTGT01000059">
    <property type="protein sequence ID" value="HGH60023.1"/>
    <property type="molecule type" value="Genomic_DNA"/>
</dbReference>
<dbReference type="NCBIfam" id="TIGR03309">
    <property type="entry name" value="matur_yqeB"/>
    <property type="match status" value="1"/>
</dbReference>
<proteinExistence type="predicted"/>
<name>A0A7C4AQM0_9BACT</name>
<gene>
    <name evidence="1" type="ORF">ENV54_01845</name>
</gene>